<dbReference type="SUPFAM" id="SSF53474">
    <property type="entry name" value="alpha/beta-Hydrolases"/>
    <property type="match status" value="1"/>
</dbReference>
<keyword evidence="7" id="KW-1185">Reference proteome</keyword>
<dbReference type="InterPro" id="IPR049492">
    <property type="entry name" value="BD-FAE-like_dom"/>
</dbReference>
<dbReference type="GO" id="GO:0004806">
    <property type="term" value="F:triacylglycerol lipase activity"/>
    <property type="evidence" value="ECO:0007669"/>
    <property type="project" value="TreeGrafter"/>
</dbReference>
<dbReference type="EMBL" id="CP036275">
    <property type="protein sequence ID" value="QDU36930.1"/>
    <property type="molecule type" value="Genomic_DNA"/>
</dbReference>
<evidence type="ECO:0000256" key="2">
    <source>
        <dbReference type="ARBA" id="ARBA00022801"/>
    </source>
</evidence>
<feature type="domain" description="Dienelactone hydrolase" evidence="4">
    <location>
        <begin position="194"/>
        <end position="262"/>
    </location>
</feature>
<dbReference type="EC" id="3.1.1.72" evidence="6"/>
<dbReference type="RefSeq" id="WP_145367539.1">
    <property type="nucleotide sequence ID" value="NZ_CP036275.1"/>
</dbReference>
<organism evidence="6 7">
    <name type="scientific">Maioricimonas rarisocia</name>
    <dbReference type="NCBI Taxonomy" id="2528026"/>
    <lineage>
        <taxon>Bacteria</taxon>
        <taxon>Pseudomonadati</taxon>
        <taxon>Planctomycetota</taxon>
        <taxon>Planctomycetia</taxon>
        <taxon>Planctomycetales</taxon>
        <taxon>Planctomycetaceae</taxon>
        <taxon>Maioricimonas</taxon>
    </lineage>
</organism>
<sequence precursor="true">MRPALLLVLLLAAPAVAQESKPQPDREIVYKTTQQGPLKLHVFLPEGHQATDKRPAIVFFFGGGWVGGSPSQFYPQCRHLAEQGMVAISAEYRVRSRHKTTPFECVADGKSAIRWVRSHADELGIDPQKLAAGGGSAGGHVAAATATVPGLDDPEDDTSVSAVPDALVLFNPVYDNGPEGYGYDRVKERWQEISPMHNIREGMPPAIVFLGTKDKLIPVETGKAFEKKMENVGSHSELMLFEGAEHGFFNPGKGDGSAYRETVAAMDRFLTELGFLKAAE</sequence>
<dbReference type="OrthoDB" id="9815425at2"/>
<accession>A0A517Z350</accession>
<evidence type="ECO:0000256" key="1">
    <source>
        <dbReference type="ARBA" id="ARBA00010515"/>
    </source>
</evidence>
<gene>
    <name evidence="6" type="primary">axeA1_1</name>
    <name evidence="6" type="ORF">Mal4_12310</name>
</gene>
<dbReference type="Gene3D" id="3.40.50.1820">
    <property type="entry name" value="alpha/beta hydrolase"/>
    <property type="match status" value="1"/>
</dbReference>
<evidence type="ECO:0000313" key="7">
    <source>
        <dbReference type="Proteomes" id="UP000320496"/>
    </source>
</evidence>
<dbReference type="InterPro" id="IPR050300">
    <property type="entry name" value="GDXG_lipolytic_enzyme"/>
</dbReference>
<comment type="similarity">
    <text evidence="1">Belongs to the 'GDXG' lipolytic enzyme family.</text>
</comment>
<feature type="signal peptide" evidence="3">
    <location>
        <begin position="1"/>
        <end position="17"/>
    </location>
</feature>
<protein>
    <submittedName>
        <fullName evidence="6">Acetylxylan esterase</fullName>
        <ecNumber evidence="6">3.1.1.72</ecNumber>
    </submittedName>
</protein>
<keyword evidence="2 6" id="KW-0378">Hydrolase</keyword>
<dbReference type="InterPro" id="IPR002925">
    <property type="entry name" value="Dienelactn_hydro"/>
</dbReference>
<evidence type="ECO:0000256" key="3">
    <source>
        <dbReference type="SAM" id="SignalP"/>
    </source>
</evidence>
<dbReference type="AlphaFoldDB" id="A0A517Z350"/>
<evidence type="ECO:0000259" key="5">
    <source>
        <dbReference type="Pfam" id="PF20434"/>
    </source>
</evidence>
<dbReference type="PANTHER" id="PTHR48081:SF30">
    <property type="entry name" value="ACETYL-HYDROLASE LIPR-RELATED"/>
    <property type="match status" value="1"/>
</dbReference>
<dbReference type="KEGG" id="mri:Mal4_12310"/>
<dbReference type="Pfam" id="PF20434">
    <property type="entry name" value="BD-FAE"/>
    <property type="match status" value="1"/>
</dbReference>
<feature type="chain" id="PRO_5021794311" evidence="3">
    <location>
        <begin position="18"/>
        <end position="280"/>
    </location>
</feature>
<proteinExistence type="inferred from homology"/>
<name>A0A517Z350_9PLAN</name>
<reference evidence="6 7" key="1">
    <citation type="submission" date="2019-02" db="EMBL/GenBank/DDBJ databases">
        <title>Deep-cultivation of Planctomycetes and their phenomic and genomic characterization uncovers novel biology.</title>
        <authorList>
            <person name="Wiegand S."/>
            <person name="Jogler M."/>
            <person name="Boedeker C."/>
            <person name="Pinto D."/>
            <person name="Vollmers J."/>
            <person name="Rivas-Marin E."/>
            <person name="Kohn T."/>
            <person name="Peeters S.H."/>
            <person name="Heuer A."/>
            <person name="Rast P."/>
            <person name="Oberbeckmann S."/>
            <person name="Bunk B."/>
            <person name="Jeske O."/>
            <person name="Meyerdierks A."/>
            <person name="Storesund J.E."/>
            <person name="Kallscheuer N."/>
            <person name="Luecker S."/>
            <person name="Lage O.M."/>
            <person name="Pohl T."/>
            <person name="Merkel B.J."/>
            <person name="Hornburger P."/>
            <person name="Mueller R.-W."/>
            <person name="Bruemmer F."/>
            <person name="Labrenz M."/>
            <person name="Spormann A.M."/>
            <person name="Op den Camp H."/>
            <person name="Overmann J."/>
            <person name="Amann R."/>
            <person name="Jetten M.S.M."/>
            <person name="Mascher T."/>
            <person name="Medema M.H."/>
            <person name="Devos D.P."/>
            <person name="Kaster A.-K."/>
            <person name="Ovreas L."/>
            <person name="Rohde M."/>
            <person name="Galperin M.Y."/>
            <person name="Jogler C."/>
        </authorList>
    </citation>
    <scope>NUCLEOTIDE SEQUENCE [LARGE SCALE GENOMIC DNA]</scope>
    <source>
        <strain evidence="6 7">Mal4</strain>
    </source>
</reference>
<evidence type="ECO:0000313" key="6">
    <source>
        <dbReference type="EMBL" id="QDU36930.1"/>
    </source>
</evidence>
<dbReference type="Proteomes" id="UP000320496">
    <property type="component" value="Chromosome"/>
</dbReference>
<dbReference type="PANTHER" id="PTHR48081">
    <property type="entry name" value="AB HYDROLASE SUPERFAMILY PROTEIN C4A8.06C"/>
    <property type="match status" value="1"/>
</dbReference>
<keyword evidence="3" id="KW-0732">Signal</keyword>
<dbReference type="Pfam" id="PF01738">
    <property type="entry name" value="DLH"/>
    <property type="match status" value="1"/>
</dbReference>
<dbReference type="InterPro" id="IPR029058">
    <property type="entry name" value="AB_hydrolase_fold"/>
</dbReference>
<evidence type="ECO:0000259" key="4">
    <source>
        <dbReference type="Pfam" id="PF01738"/>
    </source>
</evidence>
<feature type="domain" description="BD-FAE-like" evidence="5">
    <location>
        <begin position="41"/>
        <end position="150"/>
    </location>
</feature>
<dbReference type="GO" id="GO:0046555">
    <property type="term" value="F:acetylxylan esterase activity"/>
    <property type="evidence" value="ECO:0007669"/>
    <property type="project" value="UniProtKB-EC"/>
</dbReference>